<dbReference type="EMBL" id="BLXZ01000007">
    <property type="protein sequence ID" value="GFO69708.1"/>
    <property type="molecule type" value="Genomic_DNA"/>
</dbReference>
<evidence type="ECO:0000256" key="3">
    <source>
        <dbReference type="ARBA" id="ARBA00022679"/>
    </source>
</evidence>
<keyword evidence="2 5" id="KW-0963">Cytoplasm</keyword>
<dbReference type="EC" id="2.3.1.266" evidence="5"/>
<evidence type="ECO:0000313" key="8">
    <source>
        <dbReference type="Proteomes" id="UP000587586"/>
    </source>
</evidence>
<comment type="similarity">
    <text evidence="1 5">Belongs to the acetyltransferase family. RimI subfamily.</text>
</comment>
<organism evidence="7 8">
    <name type="scientific">Geomonas limicola</name>
    <dbReference type="NCBI Taxonomy" id="2740186"/>
    <lineage>
        <taxon>Bacteria</taxon>
        <taxon>Pseudomonadati</taxon>
        <taxon>Thermodesulfobacteriota</taxon>
        <taxon>Desulfuromonadia</taxon>
        <taxon>Geobacterales</taxon>
        <taxon>Geobacteraceae</taxon>
        <taxon>Geomonas</taxon>
    </lineage>
</organism>
<dbReference type="PANTHER" id="PTHR43420:SF44">
    <property type="entry name" value="ACETYLTRANSFERASE YPEA"/>
    <property type="match status" value="1"/>
</dbReference>
<comment type="subcellular location">
    <subcellularLocation>
        <location evidence="5">Cytoplasm</location>
    </subcellularLocation>
</comment>
<gene>
    <name evidence="7" type="primary">rimI</name>
    <name evidence="7" type="ORF">GMLC_32870</name>
</gene>
<feature type="domain" description="N-acetyltransferase" evidence="6">
    <location>
        <begin position="1"/>
        <end position="140"/>
    </location>
</feature>
<dbReference type="Proteomes" id="UP000587586">
    <property type="component" value="Unassembled WGS sequence"/>
</dbReference>
<keyword evidence="8" id="KW-1185">Reference proteome</keyword>
<dbReference type="InterPro" id="IPR000182">
    <property type="entry name" value="GNAT_dom"/>
</dbReference>
<dbReference type="RefSeq" id="WP_183362301.1">
    <property type="nucleotide sequence ID" value="NZ_BLXZ01000007.1"/>
</dbReference>
<dbReference type="AlphaFoldDB" id="A0A6V8NAS1"/>
<dbReference type="InterPro" id="IPR016181">
    <property type="entry name" value="Acyl_CoA_acyltransferase"/>
</dbReference>
<dbReference type="Gene3D" id="3.40.630.30">
    <property type="match status" value="1"/>
</dbReference>
<accession>A0A6V8NAS1</accession>
<evidence type="ECO:0000313" key="7">
    <source>
        <dbReference type="EMBL" id="GFO69708.1"/>
    </source>
</evidence>
<dbReference type="Pfam" id="PF00583">
    <property type="entry name" value="Acetyltransf_1"/>
    <property type="match status" value="1"/>
</dbReference>
<evidence type="ECO:0000256" key="5">
    <source>
        <dbReference type="RuleBase" id="RU363094"/>
    </source>
</evidence>
<dbReference type="InterPro" id="IPR050680">
    <property type="entry name" value="YpeA/RimI_acetyltransf"/>
</dbReference>
<dbReference type="GO" id="GO:0005737">
    <property type="term" value="C:cytoplasm"/>
    <property type="evidence" value="ECO:0007669"/>
    <property type="project" value="UniProtKB-SubCell"/>
</dbReference>
<dbReference type="CDD" id="cd04301">
    <property type="entry name" value="NAT_SF"/>
    <property type="match status" value="1"/>
</dbReference>
<dbReference type="GO" id="GO:0008999">
    <property type="term" value="F:protein-N-terminal-alanine acetyltransferase activity"/>
    <property type="evidence" value="ECO:0007669"/>
    <property type="project" value="UniProtKB-EC"/>
</dbReference>
<evidence type="ECO:0000256" key="2">
    <source>
        <dbReference type="ARBA" id="ARBA00022490"/>
    </source>
</evidence>
<evidence type="ECO:0000256" key="4">
    <source>
        <dbReference type="ARBA" id="ARBA00023315"/>
    </source>
</evidence>
<evidence type="ECO:0000259" key="6">
    <source>
        <dbReference type="PROSITE" id="PS51186"/>
    </source>
</evidence>
<evidence type="ECO:0000256" key="1">
    <source>
        <dbReference type="ARBA" id="ARBA00005395"/>
    </source>
</evidence>
<comment type="function">
    <text evidence="5">Acetylates the N-terminal alanine of ribosomal protein bS18.</text>
</comment>
<dbReference type="SUPFAM" id="SSF55729">
    <property type="entry name" value="Acyl-CoA N-acyltransferases (Nat)"/>
    <property type="match status" value="1"/>
</dbReference>
<dbReference type="PANTHER" id="PTHR43420">
    <property type="entry name" value="ACETYLTRANSFERASE"/>
    <property type="match status" value="1"/>
</dbReference>
<sequence>MSEIDLDAVLEIESASFARPWTREHFRDEIQSPFGIPLVALMPEDHLAGYLCLKVIFDEAEILDVAVDPAQRGRGVGRLLVQHAFALCRERQVLRLGLEVRTGNREAITLYESVGFHEVGRRKAYYENGDDAILMEYTFEQQAEENHAV</sequence>
<proteinExistence type="inferred from homology"/>
<comment type="catalytic activity">
    <reaction evidence="5">
        <text>N-terminal L-alanyl-[ribosomal protein bS18] + acetyl-CoA = N-terminal N(alpha)-acetyl-L-alanyl-[ribosomal protein bS18] + CoA + H(+)</text>
        <dbReference type="Rhea" id="RHEA:43756"/>
        <dbReference type="Rhea" id="RHEA-COMP:10676"/>
        <dbReference type="Rhea" id="RHEA-COMP:10677"/>
        <dbReference type="ChEBI" id="CHEBI:15378"/>
        <dbReference type="ChEBI" id="CHEBI:57287"/>
        <dbReference type="ChEBI" id="CHEBI:57288"/>
        <dbReference type="ChEBI" id="CHEBI:64718"/>
        <dbReference type="ChEBI" id="CHEBI:83683"/>
        <dbReference type="EC" id="2.3.1.266"/>
    </reaction>
</comment>
<dbReference type="InterPro" id="IPR006464">
    <property type="entry name" value="AcTrfase_RimI/Ard1"/>
</dbReference>
<dbReference type="PROSITE" id="PS51186">
    <property type="entry name" value="GNAT"/>
    <property type="match status" value="1"/>
</dbReference>
<dbReference type="NCBIfam" id="TIGR01575">
    <property type="entry name" value="rimI"/>
    <property type="match status" value="1"/>
</dbReference>
<comment type="caution">
    <text evidence="7">The sequence shown here is derived from an EMBL/GenBank/DDBJ whole genome shotgun (WGS) entry which is preliminary data.</text>
</comment>
<reference evidence="8" key="1">
    <citation type="submission" date="2020-06" db="EMBL/GenBank/DDBJ databases">
        <title>Draft genomic sequecing of Geomonas sp. Red745.</title>
        <authorList>
            <person name="Itoh H."/>
            <person name="Xu Z.X."/>
            <person name="Ushijima N."/>
            <person name="Masuda Y."/>
            <person name="Shiratori Y."/>
            <person name="Senoo K."/>
        </authorList>
    </citation>
    <scope>NUCLEOTIDE SEQUENCE [LARGE SCALE GENOMIC DNA]</scope>
    <source>
        <strain evidence="8">Red745</strain>
    </source>
</reference>
<protein>
    <recommendedName>
        <fullName evidence="5">[Ribosomal protein bS18]-alanine N-acetyltransferase</fullName>
        <ecNumber evidence="5">2.3.1.266</ecNumber>
    </recommendedName>
</protein>
<keyword evidence="3 7" id="KW-0808">Transferase</keyword>
<name>A0A6V8NAS1_9BACT</name>
<keyword evidence="4" id="KW-0012">Acyltransferase</keyword>